<dbReference type="AlphaFoldDB" id="A6KE16"/>
<proteinExistence type="predicted"/>
<dbReference type="Proteomes" id="UP000234681">
    <property type="component" value="Chromosome 15"/>
</dbReference>
<organism evidence="1 2">
    <name type="scientific">Rattus norvegicus</name>
    <name type="common">Rat</name>
    <dbReference type="NCBI Taxonomy" id="10116"/>
    <lineage>
        <taxon>Eukaryota</taxon>
        <taxon>Metazoa</taxon>
        <taxon>Chordata</taxon>
        <taxon>Craniata</taxon>
        <taxon>Vertebrata</taxon>
        <taxon>Euteleostomi</taxon>
        <taxon>Mammalia</taxon>
        <taxon>Eutheria</taxon>
        <taxon>Euarchontoglires</taxon>
        <taxon>Glires</taxon>
        <taxon>Rodentia</taxon>
        <taxon>Myomorpha</taxon>
        <taxon>Muroidea</taxon>
        <taxon>Muridae</taxon>
        <taxon>Murinae</taxon>
        <taxon>Rattus</taxon>
    </lineage>
</organism>
<gene>
    <name evidence="1" type="ORF">rCG_61211</name>
</gene>
<evidence type="ECO:0000313" key="2">
    <source>
        <dbReference type="Proteomes" id="UP000234681"/>
    </source>
</evidence>
<name>A6KE16_RAT</name>
<sequence>MTILAVLESRSAVKWSTLCPKTSCFGCTRESRGEAEPEVGCHVKEQLPSE</sequence>
<feature type="non-terminal residue" evidence="1">
    <location>
        <position position="50"/>
    </location>
</feature>
<accession>A6KE16</accession>
<protein>
    <submittedName>
        <fullName evidence="1">RCG61211</fullName>
    </submittedName>
</protein>
<dbReference type="EMBL" id="CH474040">
    <property type="protein sequence ID" value="EDL88321.1"/>
    <property type="molecule type" value="Genomic_DNA"/>
</dbReference>
<evidence type="ECO:0000313" key="1">
    <source>
        <dbReference type="EMBL" id="EDL88321.1"/>
    </source>
</evidence>
<reference evidence="1 2" key="1">
    <citation type="submission" date="2005-07" db="EMBL/GenBank/DDBJ databases">
        <authorList>
            <person name="Mural R.J."/>
            <person name="Li P.W."/>
            <person name="Adams M.D."/>
            <person name="Amanatides P.G."/>
            <person name="Baden-Tillson H."/>
            <person name="Barnstead M."/>
            <person name="Chin S.H."/>
            <person name="Dew I."/>
            <person name="Evans C.A."/>
            <person name="Ferriera S."/>
            <person name="Flanigan M."/>
            <person name="Fosler C."/>
            <person name="Glodek A."/>
            <person name="Gu Z."/>
            <person name="Holt R.A."/>
            <person name="Jennings D."/>
            <person name="Kraft C.L."/>
            <person name="Lu F."/>
            <person name="Nguyen T."/>
            <person name="Nusskern D.R."/>
            <person name="Pfannkoch C.M."/>
            <person name="Sitter C."/>
            <person name="Sutton G.G."/>
            <person name="Venter J.C."/>
            <person name="Wang Z."/>
            <person name="Woodage T."/>
            <person name="Zheng X.H."/>
            <person name="Zhong F."/>
        </authorList>
    </citation>
    <scope>NUCLEOTIDE SEQUENCE [LARGE SCALE GENOMIC DNA]</scope>
    <source>
        <strain>BN</strain>
        <strain evidence="2">Sprague-Dawley</strain>
    </source>
</reference>